<organism evidence="2 3">
    <name type="scientific">Catellatospora citrea</name>
    <dbReference type="NCBI Taxonomy" id="53366"/>
    <lineage>
        <taxon>Bacteria</taxon>
        <taxon>Bacillati</taxon>
        <taxon>Actinomycetota</taxon>
        <taxon>Actinomycetes</taxon>
        <taxon>Micromonosporales</taxon>
        <taxon>Micromonosporaceae</taxon>
        <taxon>Catellatospora</taxon>
    </lineage>
</organism>
<dbReference type="EMBL" id="BONH01000005">
    <property type="protein sequence ID" value="GIF96536.1"/>
    <property type="molecule type" value="Genomic_DNA"/>
</dbReference>
<feature type="compositionally biased region" description="Low complexity" evidence="1">
    <location>
        <begin position="18"/>
        <end position="27"/>
    </location>
</feature>
<feature type="region of interest" description="Disordered" evidence="1">
    <location>
        <begin position="771"/>
        <end position="793"/>
    </location>
</feature>
<dbReference type="InterPro" id="IPR050708">
    <property type="entry name" value="T6SS_VgrG/RHS"/>
</dbReference>
<dbReference type="Pfam" id="PF05593">
    <property type="entry name" value="RHS_repeat"/>
    <property type="match status" value="1"/>
</dbReference>
<evidence type="ECO:0000256" key="1">
    <source>
        <dbReference type="SAM" id="MobiDB-lite"/>
    </source>
</evidence>
<feature type="compositionally biased region" description="Gly residues" evidence="1">
    <location>
        <begin position="1843"/>
        <end position="1856"/>
    </location>
</feature>
<dbReference type="InterPro" id="IPR006530">
    <property type="entry name" value="YD"/>
</dbReference>
<comment type="caution">
    <text evidence="2">The sequence shown here is derived from an EMBL/GenBank/DDBJ whole genome shotgun (WGS) entry which is preliminary data.</text>
</comment>
<dbReference type="PANTHER" id="PTHR32305">
    <property type="match status" value="1"/>
</dbReference>
<feature type="region of interest" description="Disordered" evidence="1">
    <location>
        <begin position="1753"/>
        <end position="1774"/>
    </location>
</feature>
<feature type="region of interest" description="Disordered" evidence="1">
    <location>
        <begin position="1"/>
        <end position="61"/>
    </location>
</feature>
<reference evidence="2 3" key="1">
    <citation type="submission" date="2021-01" db="EMBL/GenBank/DDBJ databases">
        <title>Whole genome shotgun sequence of Catellatospora citrea NBRC 14495.</title>
        <authorList>
            <person name="Komaki H."/>
            <person name="Tamura T."/>
        </authorList>
    </citation>
    <scope>NUCLEOTIDE SEQUENCE [LARGE SCALE GENOMIC DNA]</scope>
    <source>
        <strain evidence="2 3">NBRC 14495</strain>
    </source>
</reference>
<dbReference type="Proteomes" id="UP000659904">
    <property type="component" value="Unassembled WGS sequence"/>
</dbReference>
<dbReference type="InterPro" id="IPR031325">
    <property type="entry name" value="RHS_repeat"/>
</dbReference>
<gene>
    <name evidence="2" type="ORF">Cci01nite_16300</name>
</gene>
<feature type="compositionally biased region" description="Polar residues" evidence="1">
    <location>
        <begin position="1211"/>
        <end position="1222"/>
    </location>
</feature>
<keyword evidence="3" id="KW-1185">Reference proteome</keyword>
<dbReference type="PANTHER" id="PTHR32305:SF17">
    <property type="entry name" value="TRNA NUCLEASE WAPA"/>
    <property type="match status" value="1"/>
</dbReference>
<dbReference type="Gene3D" id="2.180.10.10">
    <property type="entry name" value="RHS repeat-associated core"/>
    <property type="match status" value="1"/>
</dbReference>
<evidence type="ECO:0008006" key="4">
    <source>
        <dbReference type="Google" id="ProtNLM"/>
    </source>
</evidence>
<dbReference type="NCBIfam" id="TIGR03696">
    <property type="entry name" value="Rhs_assc_core"/>
    <property type="match status" value="1"/>
</dbReference>
<dbReference type="NCBIfam" id="TIGR01643">
    <property type="entry name" value="YD_repeat_2x"/>
    <property type="match status" value="1"/>
</dbReference>
<dbReference type="InterPro" id="IPR022385">
    <property type="entry name" value="Rhs_assc_core"/>
</dbReference>
<accession>A0A8J3NYA2</accession>
<evidence type="ECO:0000313" key="2">
    <source>
        <dbReference type="EMBL" id="GIF96536.1"/>
    </source>
</evidence>
<protein>
    <recommendedName>
        <fullName evidence="4">RHS repeat-associated protein</fullName>
    </recommendedName>
</protein>
<evidence type="ECO:0000313" key="3">
    <source>
        <dbReference type="Proteomes" id="UP000659904"/>
    </source>
</evidence>
<proteinExistence type="predicted"/>
<feature type="compositionally biased region" description="Basic and acidic residues" evidence="1">
    <location>
        <begin position="36"/>
        <end position="47"/>
    </location>
</feature>
<dbReference type="RefSeq" id="WP_120319502.1">
    <property type="nucleotide sequence ID" value="NZ_BONH01000005.1"/>
</dbReference>
<feature type="region of interest" description="Disordered" evidence="1">
    <location>
        <begin position="1199"/>
        <end position="1222"/>
    </location>
</feature>
<name>A0A8J3NYA2_9ACTN</name>
<sequence length="2100" mass="226165">MSQLPVAAPASADPGRPAAQAQQKAAKGIGFTPKAPKKDPTADKVMTRPDTVAWPEESSADVEAVSVESVPASVGGLAVDLSKATGHTAQGAAQRSADAEPRQAKVKVYDRAASRRVGLDGPLVSVQRNDASRSGGKVKLSLGYRTFAHAIGGDWGARLRLVALPTCALTTPDQAQCRVATPLASVNDSGKATVSADVDVAALSGTSVFALAAADSSTQGDYKATQLSPSSSWETKLSSGAFSWTYPIRSPGTPGGFGPQVALAYSSQTVDGRTSATNNQGSWMGEGFSYEPGYIERRYKACSDDGHDGSTEQCWAFANGTVMLSGHSGTLVKITDDLWKLSTDDGTRVERKQGATNGDNDGEHWKVTTTDGTQYFFGLGRLPGWTSGKEETDSVWSVPVYGDDSGEPCYKSSGFDDSYCNQGWRWNLDYVVDPRGNVISYFYDSEVNYYARGGKTDVNGTAYHRGGYLARIDYGQRAGQVYATNAPARVVFTTAERCIPAGSVDCDPQDLNEDTAASWPDVPQDRICAPNTHCESSQTATTFFTRKRLTKIQTEVRGATSWTPVESWALEHQFKVNDDNSRTLWLSKINHAGHWGGTTQTLPPTELDGIQLSNRIVVDGDNMGPLIRYRLATVKTDSGAQITINYKTPDCNKDNLPAEADGSTKRCYPVIWNPLGGGEDDRATDWFHKYVVDNVVTDDLVGGNDDMVSAYEYVGGAAWRKSAPDGISNEDYLTWSDWRGYAQVNVRTGDGQSMPGRVDHYFLRGLSGGERGDGSKPVVTRTDSTGGSYTDHDQWSGHELETVVYNGSAIVSKTINQPWRHVTKTQTETWGSNVATMVRTDVVRKLTAMPDDAQGNPVWRETKSVTTYDTTWGRPDQVDDLGEVGAGKDGDDKCTRTYYLDNPDPDKYLHGYVSRTQTVSVKCATTPDLSKHLISDTRTSFDLQAWGVPPIEGTGTRSESLDRYDGTSIRYVIDSETTSLDDYNRPLTVRDARAFAENRAFSNVTEYTETYGLTTQVKSTNAANHVTTTTLDPAFGLPVAAVDPNLKRTELAYDSLGQLTAVWTADRNRSQGATPNLKYSYFLRNDKTTVVKTEKLANDGTYRASYELHDGLLRLRQTQVPGQGGWLLTDTFHNGLGKAYKTNSVYLAVGTAGDTPIVTAEGSVNGQNTLVFDGAGRTVSDTFSVAGDARWVTTTTYQGDRVSVDPPEGGTPTTTVSDARGQTTELYQYEGDSPTGPADVTHYTHTPAGLLDTVTDPMGNVWNYDYNQRGLKERAEDPDTGVATYTYNTSGDLLSSSDARPVKLSNKYDVLGRKTETWQGDVGTGTKLAAWVFDPTGNKGELHYSQRIDNNQNYYVINMTRDSLYRVTSLRYSFPSGGVGGSLSGNYDFATAYNTDGTVQSLGMPAGGGLPAEAIASIYDNLQRPTTLTGTTSYVTSALYSNVNELLQTELYTGGAGKKAWLGWEYERGTGRLTKTKVSRQGVSVPDMDALYRYNDSGSVLSIQDTPVDGTRDVQCFNYDYLRRLTEAWATDSSTQTCADGVDDTGVGGPAPYHQSWTFDKIGNRDVETVHSINGGADTVRDYTYPESGAGKVLPHAVSRVDEKGPDGDKTFNYTYDKVGNTTCRPKDTATGNVCPPNTPAAQQTLTWNAEGRLASSTPTGGQATTYVYDADGHRIARKEPGGTTTVYLPNMELKQTGTVVAGTRYYSFGGRTVAVRTGAGVDFQAADHHGTASCTINAVTGAITWRRTTPYGGGRGQAPASWPDQKGFVGGTQDPTGLVSLGAREYDPLLGRFVSVDPVMDLTDPQQWSAYSYGNSSPLVVSDPSGLLGSASCAPGEVGGPGACTGSENGNGPGDPGTKPDPPLLTIPLAYDGELDWVEYRWLNERYGYIGSAKMTMRDILDWKNGKRDRRAFYVDDDSNFMGEVCDFMGRSGCGFGAQRSMQEGLESWKDLPVAGIAANLMLAVSYSATDDPDKALESLIDGVGGIPVAGGVVVGGVEFGLGEVADIAKTATASAVEGRKEYGFGAVGPGTEIWVEKSGMIEIGGEPDTSNQIDPDWKSYRSIAPIPTEWLVAARQGDAATVQSLVGFFVDSGIWEKA</sequence>
<feature type="region of interest" description="Disordered" evidence="1">
    <location>
        <begin position="1843"/>
        <end position="1864"/>
    </location>
</feature>